<protein>
    <submittedName>
        <fullName evidence="6">Energy-coupling factor transporter transmembrane protein EcfT</fullName>
    </submittedName>
</protein>
<dbReference type="EMBL" id="JACOQK010000001">
    <property type="protein sequence ID" value="MBC5788134.1"/>
    <property type="molecule type" value="Genomic_DNA"/>
</dbReference>
<evidence type="ECO:0000313" key="7">
    <source>
        <dbReference type="Proteomes" id="UP000649151"/>
    </source>
</evidence>
<dbReference type="Proteomes" id="UP000649151">
    <property type="component" value="Unassembled WGS sequence"/>
</dbReference>
<name>A0ABR7ISL2_9CLOT</name>
<keyword evidence="4 5" id="KW-0472">Membrane</keyword>
<comment type="subcellular location">
    <subcellularLocation>
        <location evidence="1">Membrane</location>
        <topology evidence="1">Multi-pass membrane protein</topology>
    </subcellularLocation>
</comment>
<evidence type="ECO:0000256" key="1">
    <source>
        <dbReference type="ARBA" id="ARBA00004141"/>
    </source>
</evidence>
<feature type="transmembrane region" description="Helical" evidence="5">
    <location>
        <begin position="263"/>
        <end position="281"/>
    </location>
</feature>
<reference evidence="6 7" key="1">
    <citation type="submission" date="2020-08" db="EMBL/GenBank/DDBJ databases">
        <title>Genome public.</title>
        <authorList>
            <person name="Liu C."/>
            <person name="Sun Q."/>
        </authorList>
    </citation>
    <scope>NUCLEOTIDE SEQUENCE [LARGE SCALE GENOMIC DNA]</scope>
    <source>
        <strain evidence="6 7">NSJ-27</strain>
    </source>
</reference>
<evidence type="ECO:0000256" key="5">
    <source>
        <dbReference type="SAM" id="Phobius"/>
    </source>
</evidence>
<gene>
    <name evidence="6" type="ORF">H8Z77_08900</name>
</gene>
<feature type="transmembrane region" description="Helical" evidence="5">
    <location>
        <begin position="54"/>
        <end position="75"/>
    </location>
</feature>
<sequence>MRTNYFSQLHPGVCCCFFLYAVTFSVLFNHPIMMATSCLVALFCAGSTSGWKTLGISVLFTIPTIVIFAVVNPFFNHQGTTPLFYWNDQPITLESTLYGLCSGVMIISMIMWFICFQKTVENHKLLYLFGKVIPTIALMVTMILRFIPYFKRKLDQIAATQRMFGVSTSSGSIKNRLKAGGSILSVLFSISMEGTVGTSDSMRARGYGLKGKTHYKSFCMKPRDWFFLGVLCGASAFLIWAFYAKQFQFYFFPAMTDWRLNPIQLGICILHCIILCSPLLYNGWEGLRWHRIQVTA</sequence>
<keyword evidence="3 5" id="KW-1133">Transmembrane helix</keyword>
<keyword evidence="7" id="KW-1185">Reference proteome</keyword>
<evidence type="ECO:0000256" key="3">
    <source>
        <dbReference type="ARBA" id="ARBA00022989"/>
    </source>
</evidence>
<dbReference type="PANTHER" id="PTHR33514">
    <property type="entry name" value="PROTEIN ABCI12, CHLOROPLASTIC"/>
    <property type="match status" value="1"/>
</dbReference>
<feature type="transmembrane region" description="Helical" evidence="5">
    <location>
        <begin position="225"/>
        <end position="243"/>
    </location>
</feature>
<evidence type="ECO:0000313" key="6">
    <source>
        <dbReference type="EMBL" id="MBC5788134.1"/>
    </source>
</evidence>
<dbReference type="RefSeq" id="WP_186996791.1">
    <property type="nucleotide sequence ID" value="NZ_JACOQK010000001.1"/>
</dbReference>
<feature type="transmembrane region" description="Helical" evidence="5">
    <location>
        <begin position="96"/>
        <end position="114"/>
    </location>
</feature>
<evidence type="ECO:0000256" key="4">
    <source>
        <dbReference type="ARBA" id="ARBA00023136"/>
    </source>
</evidence>
<comment type="caution">
    <text evidence="6">The sequence shown here is derived from an EMBL/GenBank/DDBJ whole genome shotgun (WGS) entry which is preliminary data.</text>
</comment>
<feature type="transmembrane region" description="Helical" evidence="5">
    <location>
        <begin position="12"/>
        <end position="42"/>
    </location>
</feature>
<accession>A0ABR7ISL2</accession>
<dbReference type="PANTHER" id="PTHR33514:SF13">
    <property type="entry name" value="PROTEIN ABCI12, CHLOROPLASTIC"/>
    <property type="match status" value="1"/>
</dbReference>
<organism evidence="6 7">
    <name type="scientific">Clostridium facile</name>
    <dbReference type="NCBI Taxonomy" id="2763035"/>
    <lineage>
        <taxon>Bacteria</taxon>
        <taxon>Bacillati</taxon>
        <taxon>Bacillota</taxon>
        <taxon>Clostridia</taxon>
        <taxon>Eubacteriales</taxon>
        <taxon>Clostridiaceae</taxon>
        <taxon>Clostridium</taxon>
    </lineage>
</organism>
<keyword evidence="2 5" id="KW-0812">Transmembrane</keyword>
<dbReference type="InterPro" id="IPR003339">
    <property type="entry name" value="ABC/ECF_trnsptr_transmembrane"/>
</dbReference>
<proteinExistence type="predicted"/>
<dbReference type="CDD" id="cd16914">
    <property type="entry name" value="EcfT"/>
    <property type="match status" value="1"/>
</dbReference>
<evidence type="ECO:0000256" key="2">
    <source>
        <dbReference type="ARBA" id="ARBA00022692"/>
    </source>
</evidence>
<dbReference type="Pfam" id="PF02361">
    <property type="entry name" value="CbiQ"/>
    <property type="match status" value="1"/>
</dbReference>
<feature type="transmembrane region" description="Helical" evidence="5">
    <location>
        <begin position="126"/>
        <end position="147"/>
    </location>
</feature>